<reference evidence="1" key="2">
    <citation type="submission" date="2022-01" db="EMBL/GenBank/DDBJ databases">
        <authorList>
            <person name="Yamashiro T."/>
            <person name="Shiraishi A."/>
            <person name="Satake H."/>
            <person name="Nakayama K."/>
        </authorList>
    </citation>
    <scope>NUCLEOTIDE SEQUENCE</scope>
</reference>
<name>A0ABQ4XNT3_9ASTR</name>
<protein>
    <submittedName>
        <fullName evidence="1">Uncharacterized protein</fullName>
    </submittedName>
</protein>
<proteinExistence type="predicted"/>
<organism evidence="1 2">
    <name type="scientific">Tanacetum coccineum</name>
    <dbReference type="NCBI Taxonomy" id="301880"/>
    <lineage>
        <taxon>Eukaryota</taxon>
        <taxon>Viridiplantae</taxon>
        <taxon>Streptophyta</taxon>
        <taxon>Embryophyta</taxon>
        <taxon>Tracheophyta</taxon>
        <taxon>Spermatophyta</taxon>
        <taxon>Magnoliopsida</taxon>
        <taxon>eudicotyledons</taxon>
        <taxon>Gunneridae</taxon>
        <taxon>Pentapetalae</taxon>
        <taxon>asterids</taxon>
        <taxon>campanulids</taxon>
        <taxon>Asterales</taxon>
        <taxon>Asteraceae</taxon>
        <taxon>Asteroideae</taxon>
        <taxon>Anthemideae</taxon>
        <taxon>Anthemidinae</taxon>
        <taxon>Tanacetum</taxon>
    </lineage>
</organism>
<reference evidence="1" key="1">
    <citation type="journal article" date="2022" name="Int. J. Mol. Sci.">
        <title>Draft Genome of Tanacetum Coccineum: Genomic Comparison of Closely Related Tanacetum-Family Plants.</title>
        <authorList>
            <person name="Yamashiro T."/>
            <person name="Shiraishi A."/>
            <person name="Nakayama K."/>
            <person name="Satake H."/>
        </authorList>
    </citation>
    <scope>NUCLEOTIDE SEQUENCE</scope>
</reference>
<dbReference type="EMBL" id="BQNB010009660">
    <property type="protein sequence ID" value="GJS66608.1"/>
    <property type="molecule type" value="Genomic_DNA"/>
</dbReference>
<dbReference type="Proteomes" id="UP001151760">
    <property type="component" value="Unassembled WGS sequence"/>
</dbReference>
<accession>A0ABQ4XNT3</accession>
<comment type="caution">
    <text evidence="1">The sequence shown here is derived from an EMBL/GenBank/DDBJ whole genome shotgun (WGS) entry which is preliminary data.</text>
</comment>
<sequence length="156" mass="17172">MATIKNLTLLGPSGKVLAMSIPDLGMLLSVPLHPCAYGLTHRSHGPRNDFLYRTPLITINRCDFGRTALALFTSAGRVSSVCEASGCYFAQRISFFVFTSRDVRIKSLLEVTAAKLMLLVYKLLLLVLKVNAASTKVTTTQRLRLLKELLLSEENG</sequence>
<evidence type="ECO:0000313" key="1">
    <source>
        <dbReference type="EMBL" id="GJS66608.1"/>
    </source>
</evidence>
<keyword evidence="2" id="KW-1185">Reference proteome</keyword>
<evidence type="ECO:0000313" key="2">
    <source>
        <dbReference type="Proteomes" id="UP001151760"/>
    </source>
</evidence>
<gene>
    <name evidence="1" type="ORF">Tco_0681172</name>
</gene>